<sequence length="166" mass="17857">MRSAEGYSRAQIVLHWAIAALMLLSFVSHEGMKDAWRAFLRATGESMGLGAWLHVISGIAILALAAWRLGLRATRGAPSAPKGSSALMERAAAAVHWGLYAVMLGLPVTGALAWFGGIRDLGEIHEVLFNLGLALVAIHVAAALWHQFVLRDGLLKRMVRPTAARD</sequence>
<evidence type="ECO:0000256" key="6">
    <source>
        <dbReference type="ARBA" id="ARBA00022692"/>
    </source>
</evidence>
<comment type="cofactor">
    <cofactor evidence="1">
        <name>heme b</name>
        <dbReference type="ChEBI" id="CHEBI:60344"/>
    </cofactor>
</comment>
<keyword evidence="5" id="KW-0349">Heme</keyword>
<keyword evidence="10" id="KW-0408">Iron</keyword>
<feature type="transmembrane region" description="Helical" evidence="13">
    <location>
        <begin position="91"/>
        <end position="115"/>
    </location>
</feature>
<evidence type="ECO:0000256" key="2">
    <source>
        <dbReference type="ARBA" id="ARBA00004651"/>
    </source>
</evidence>
<evidence type="ECO:0000256" key="7">
    <source>
        <dbReference type="ARBA" id="ARBA00022723"/>
    </source>
</evidence>
<dbReference type="GO" id="GO:0020037">
    <property type="term" value="F:heme binding"/>
    <property type="evidence" value="ECO:0007669"/>
    <property type="project" value="TreeGrafter"/>
</dbReference>
<keyword evidence="4" id="KW-1003">Cell membrane</keyword>
<proteinExistence type="inferred from homology"/>
<dbReference type="Proteomes" id="UP000239736">
    <property type="component" value="Unassembled WGS sequence"/>
</dbReference>
<dbReference type="SUPFAM" id="SSF81342">
    <property type="entry name" value="Transmembrane di-heme cytochromes"/>
    <property type="match status" value="1"/>
</dbReference>
<feature type="domain" description="Cytochrome b561 bacterial/Ni-hydrogenase" evidence="14">
    <location>
        <begin position="7"/>
        <end position="160"/>
    </location>
</feature>
<feature type="transmembrane region" description="Helical" evidence="13">
    <location>
        <begin position="49"/>
        <end position="70"/>
    </location>
</feature>
<keyword evidence="11 13" id="KW-0472">Membrane</keyword>
<keyword evidence="3" id="KW-0813">Transport</keyword>
<dbReference type="PANTHER" id="PTHR30529">
    <property type="entry name" value="CYTOCHROME B561"/>
    <property type="match status" value="1"/>
</dbReference>
<protein>
    <submittedName>
        <fullName evidence="15">Cytochrome b561</fullName>
    </submittedName>
</protein>
<evidence type="ECO:0000256" key="10">
    <source>
        <dbReference type="ARBA" id="ARBA00023004"/>
    </source>
</evidence>
<feature type="transmembrane region" description="Helical" evidence="13">
    <location>
        <begin position="127"/>
        <end position="150"/>
    </location>
</feature>
<dbReference type="InterPro" id="IPR052168">
    <property type="entry name" value="Cytochrome_b561_oxidase"/>
</dbReference>
<evidence type="ECO:0000313" key="15">
    <source>
        <dbReference type="EMBL" id="PPB82221.1"/>
    </source>
</evidence>
<keyword evidence="7" id="KW-0479">Metal-binding</keyword>
<evidence type="ECO:0000256" key="11">
    <source>
        <dbReference type="ARBA" id="ARBA00023136"/>
    </source>
</evidence>
<dbReference type="InterPro" id="IPR011577">
    <property type="entry name" value="Cyt_b561_bac/Ni-Hgenase"/>
</dbReference>
<comment type="caution">
    <text evidence="15">The sequence shown here is derived from an EMBL/GenBank/DDBJ whole genome shotgun (WGS) entry which is preliminary data.</text>
</comment>
<dbReference type="GO" id="GO:0009055">
    <property type="term" value="F:electron transfer activity"/>
    <property type="evidence" value="ECO:0007669"/>
    <property type="project" value="InterPro"/>
</dbReference>
<feature type="transmembrane region" description="Helical" evidence="13">
    <location>
        <begin position="12"/>
        <end position="29"/>
    </location>
</feature>
<dbReference type="EMBL" id="PRDS01000001">
    <property type="protein sequence ID" value="PPB82221.1"/>
    <property type="molecule type" value="Genomic_DNA"/>
</dbReference>
<dbReference type="GO" id="GO:0046872">
    <property type="term" value="F:metal ion binding"/>
    <property type="evidence" value="ECO:0007669"/>
    <property type="project" value="UniProtKB-KW"/>
</dbReference>
<evidence type="ECO:0000256" key="4">
    <source>
        <dbReference type="ARBA" id="ARBA00022475"/>
    </source>
</evidence>
<reference evidence="15 16" key="1">
    <citation type="submission" date="2018-01" db="EMBL/GenBank/DDBJ databases">
        <title>Genomic Encyclopedia of Archaeal and Bacterial Type Strains, Phase II (KMG-II): from individual species to whole genera.</title>
        <authorList>
            <person name="Goeker M."/>
        </authorList>
    </citation>
    <scope>NUCLEOTIDE SEQUENCE [LARGE SCALE GENOMIC DNA]</scope>
    <source>
        <strain evidence="15 16">DSM 12048</strain>
    </source>
</reference>
<accession>A0A2S5JLE2</accession>
<dbReference type="RefSeq" id="WP_104068800.1">
    <property type="nucleotide sequence ID" value="NZ_PRDS01000001.1"/>
</dbReference>
<comment type="similarity">
    <text evidence="12">Belongs to the cytochrome b561 family.</text>
</comment>
<keyword evidence="16" id="KW-1185">Reference proteome</keyword>
<evidence type="ECO:0000256" key="1">
    <source>
        <dbReference type="ARBA" id="ARBA00001970"/>
    </source>
</evidence>
<dbReference type="PANTHER" id="PTHR30529:SF7">
    <property type="entry name" value="CYTOCHROME B561 BACTERIAL_NI-HYDROGENASE DOMAIN-CONTAINING PROTEIN"/>
    <property type="match status" value="1"/>
</dbReference>
<name>A0A2S5JLE2_9RHOB</name>
<comment type="subcellular location">
    <subcellularLocation>
        <location evidence="2">Cell membrane</location>
        <topology evidence="2">Multi-pass membrane protein</topology>
    </subcellularLocation>
</comment>
<evidence type="ECO:0000313" key="16">
    <source>
        <dbReference type="Proteomes" id="UP000239736"/>
    </source>
</evidence>
<evidence type="ECO:0000256" key="12">
    <source>
        <dbReference type="ARBA" id="ARBA00037975"/>
    </source>
</evidence>
<keyword evidence="6 13" id="KW-0812">Transmembrane</keyword>
<dbReference type="GO" id="GO:0005886">
    <property type="term" value="C:plasma membrane"/>
    <property type="evidence" value="ECO:0007669"/>
    <property type="project" value="UniProtKB-SubCell"/>
</dbReference>
<evidence type="ECO:0000256" key="8">
    <source>
        <dbReference type="ARBA" id="ARBA00022982"/>
    </source>
</evidence>
<evidence type="ECO:0000256" key="3">
    <source>
        <dbReference type="ARBA" id="ARBA00022448"/>
    </source>
</evidence>
<dbReference type="GO" id="GO:0022904">
    <property type="term" value="P:respiratory electron transport chain"/>
    <property type="evidence" value="ECO:0007669"/>
    <property type="project" value="InterPro"/>
</dbReference>
<evidence type="ECO:0000256" key="13">
    <source>
        <dbReference type="SAM" id="Phobius"/>
    </source>
</evidence>
<dbReference type="InterPro" id="IPR016174">
    <property type="entry name" value="Di-haem_cyt_TM"/>
</dbReference>
<organism evidence="15 16">
    <name type="scientific">Albidovulum inexpectatum</name>
    <dbReference type="NCBI Taxonomy" id="196587"/>
    <lineage>
        <taxon>Bacteria</taxon>
        <taxon>Pseudomonadati</taxon>
        <taxon>Pseudomonadota</taxon>
        <taxon>Alphaproteobacteria</taxon>
        <taxon>Rhodobacterales</taxon>
        <taxon>Paracoccaceae</taxon>
        <taxon>Albidovulum</taxon>
    </lineage>
</organism>
<dbReference type="OrthoDB" id="8156287at2"/>
<dbReference type="Pfam" id="PF01292">
    <property type="entry name" value="Ni_hydr_CYTB"/>
    <property type="match status" value="1"/>
</dbReference>
<evidence type="ECO:0000259" key="14">
    <source>
        <dbReference type="Pfam" id="PF01292"/>
    </source>
</evidence>
<dbReference type="Gene3D" id="1.20.950.20">
    <property type="entry name" value="Transmembrane di-heme cytochromes, Chain C"/>
    <property type="match status" value="1"/>
</dbReference>
<keyword evidence="8" id="KW-0249">Electron transport</keyword>
<dbReference type="AlphaFoldDB" id="A0A2S5JLE2"/>
<gene>
    <name evidence="15" type="ORF">LV82_00147</name>
</gene>
<keyword evidence="9 13" id="KW-1133">Transmembrane helix</keyword>
<evidence type="ECO:0000256" key="9">
    <source>
        <dbReference type="ARBA" id="ARBA00022989"/>
    </source>
</evidence>
<evidence type="ECO:0000256" key="5">
    <source>
        <dbReference type="ARBA" id="ARBA00022617"/>
    </source>
</evidence>